<dbReference type="SUPFAM" id="SSF51735">
    <property type="entry name" value="NAD(P)-binding Rossmann-fold domains"/>
    <property type="match status" value="1"/>
</dbReference>
<dbReference type="PROSITE" id="PS00461">
    <property type="entry name" value="6PGD"/>
    <property type="match status" value="1"/>
</dbReference>
<keyword evidence="2" id="KW-0560">Oxidoreductase</keyword>
<accession>A0A372GNR6</accession>
<dbReference type="Pfam" id="PF00393">
    <property type="entry name" value="6PGD"/>
    <property type="match status" value="1"/>
</dbReference>
<dbReference type="PROSITE" id="PS00895">
    <property type="entry name" value="3_HYDROXYISOBUT_DH"/>
    <property type="match status" value="1"/>
</dbReference>
<feature type="region of interest" description="Disordered" evidence="4">
    <location>
        <begin position="325"/>
        <end position="345"/>
    </location>
</feature>
<dbReference type="GO" id="GO:0019521">
    <property type="term" value="P:D-gluconate metabolic process"/>
    <property type="evidence" value="ECO:0007669"/>
    <property type="project" value="UniProtKB-KW"/>
</dbReference>
<dbReference type="InterPro" id="IPR006184">
    <property type="entry name" value="6PGdom_BS"/>
</dbReference>
<dbReference type="Gene3D" id="3.40.50.720">
    <property type="entry name" value="NAD(P)-binding Rossmann-like Domain"/>
    <property type="match status" value="1"/>
</dbReference>
<evidence type="ECO:0000256" key="1">
    <source>
        <dbReference type="ARBA" id="ARBA00008419"/>
    </source>
</evidence>
<protein>
    <submittedName>
        <fullName evidence="6">Decarboxylating 6-phosphogluconate dehydrogenase</fullName>
    </submittedName>
</protein>
<organism evidence="6 7">
    <name type="scientific">Actinomadura spongiicola</name>
    <dbReference type="NCBI Taxonomy" id="2303421"/>
    <lineage>
        <taxon>Bacteria</taxon>
        <taxon>Bacillati</taxon>
        <taxon>Actinomycetota</taxon>
        <taxon>Actinomycetes</taxon>
        <taxon>Streptosporangiales</taxon>
        <taxon>Thermomonosporaceae</taxon>
        <taxon>Actinomadura</taxon>
    </lineage>
</organism>
<evidence type="ECO:0000256" key="3">
    <source>
        <dbReference type="ARBA" id="ARBA00023064"/>
    </source>
</evidence>
<dbReference type="InterPro" id="IPR006114">
    <property type="entry name" value="6PGDH_C"/>
</dbReference>
<reference evidence="6 7" key="1">
    <citation type="submission" date="2018-08" db="EMBL/GenBank/DDBJ databases">
        <title>Actinomadura spongicola sp. nov., isolated from marine sponge Leucetta chagosensis.</title>
        <authorList>
            <person name="Li L."/>
            <person name="Lin H.W."/>
        </authorList>
    </citation>
    <scope>NUCLEOTIDE SEQUENCE [LARGE SCALE GENOMIC DNA]</scope>
    <source>
        <strain evidence="6 7">LHW52907</strain>
    </source>
</reference>
<proteinExistence type="inferred from homology"/>
<evidence type="ECO:0000256" key="2">
    <source>
        <dbReference type="ARBA" id="ARBA00023002"/>
    </source>
</evidence>
<evidence type="ECO:0000259" key="5">
    <source>
        <dbReference type="SMART" id="SM01350"/>
    </source>
</evidence>
<dbReference type="GO" id="GO:0016054">
    <property type="term" value="P:organic acid catabolic process"/>
    <property type="evidence" value="ECO:0007669"/>
    <property type="project" value="UniProtKB-ARBA"/>
</dbReference>
<dbReference type="InterPro" id="IPR006115">
    <property type="entry name" value="6PGDH_NADP-bd"/>
</dbReference>
<dbReference type="AlphaFoldDB" id="A0A372GNR6"/>
<comment type="similarity">
    <text evidence="1">Belongs to the 6-phosphogluconate dehydrogenase family.</text>
</comment>
<sequence>MRERTRGRPSDDVPRGSRPHGRARADTWRRAVTQRESVMELGIIGLGKMGGNMAERLRRGGHTIIGYDRDPDVSDVGSVEELVERLSPPRAVWVMVPAGKPTEDTIHSLGEVLQPGDLVVDGGNSHYVDDQKHGEQLAAKGIGFVDCGVSGGVWGLENGYALMVGGDDDNVKRLMPIFETLKPEGEYGFVHSGKIGAGHFVKMVHNGIEYAMMQAFGEGYELIEASDLVTRVPETFLSWQEGTVIRSWLLDLLNRALAADPELDDLRGYAADSGEGRWTVQAAVEHAVPLPAISASLFARFASRQDDSPAMRVVAALRNQFGGHAVQGVGDDGDSPGADVTPPSV</sequence>
<dbReference type="EMBL" id="QVNQ01000001">
    <property type="protein sequence ID" value="RFS86965.1"/>
    <property type="molecule type" value="Genomic_DNA"/>
</dbReference>
<evidence type="ECO:0000313" key="6">
    <source>
        <dbReference type="EMBL" id="RFS86965.1"/>
    </source>
</evidence>
<evidence type="ECO:0000313" key="7">
    <source>
        <dbReference type="Proteomes" id="UP000262882"/>
    </source>
</evidence>
<dbReference type="Gene3D" id="1.10.1040.10">
    <property type="entry name" value="N-(1-d-carboxylethyl)-l-norvaline Dehydrogenase, domain 2"/>
    <property type="match status" value="1"/>
</dbReference>
<dbReference type="PANTHER" id="PTHR11811">
    <property type="entry name" value="6-PHOSPHOGLUCONATE DEHYDROGENASE"/>
    <property type="match status" value="1"/>
</dbReference>
<dbReference type="GO" id="GO:0050661">
    <property type="term" value="F:NADP binding"/>
    <property type="evidence" value="ECO:0007669"/>
    <property type="project" value="InterPro"/>
</dbReference>
<dbReference type="InterPro" id="IPR002204">
    <property type="entry name" value="3-OH-isobutyrate_DH-rel_CS"/>
</dbReference>
<gene>
    <name evidence="6" type="primary">gnd</name>
    <name evidence="6" type="ORF">D0T12_01500</name>
</gene>
<dbReference type="GO" id="GO:0006098">
    <property type="term" value="P:pentose-phosphate shunt"/>
    <property type="evidence" value="ECO:0007669"/>
    <property type="project" value="InterPro"/>
</dbReference>
<dbReference type="OrthoDB" id="9804542at2"/>
<dbReference type="NCBIfam" id="TIGR00872">
    <property type="entry name" value="gnd_rel"/>
    <property type="match status" value="1"/>
</dbReference>
<dbReference type="SMART" id="SM01350">
    <property type="entry name" value="6PGD"/>
    <property type="match status" value="1"/>
</dbReference>
<dbReference type="Proteomes" id="UP000262882">
    <property type="component" value="Unassembled WGS sequence"/>
</dbReference>
<dbReference type="InterPro" id="IPR036291">
    <property type="entry name" value="NAD(P)-bd_dom_sf"/>
</dbReference>
<dbReference type="NCBIfam" id="NF007161">
    <property type="entry name" value="PRK09599.1"/>
    <property type="match status" value="1"/>
</dbReference>
<dbReference type="InterPro" id="IPR004849">
    <property type="entry name" value="6DGDH_YqeC"/>
</dbReference>
<feature type="compositionally biased region" description="Basic and acidic residues" evidence="4">
    <location>
        <begin position="1"/>
        <end position="15"/>
    </location>
</feature>
<feature type="region of interest" description="Disordered" evidence="4">
    <location>
        <begin position="1"/>
        <end position="28"/>
    </location>
</feature>
<dbReference type="InterPro" id="IPR006183">
    <property type="entry name" value="Pgluconate_DH"/>
</dbReference>
<dbReference type="InterPro" id="IPR008927">
    <property type="entry name" value="6-PGluconate_DH-like_C_sf"/>
</dbReference>
<feature type="domain" description="6-phosphogluconate dehydrogenase C-terminal" evidence="5">
    <location>
        <begin position="198"/>
        <end position="335"/>
    </location>
</feature>
<dbReference type="Pfam" id="PF03446">
    <property type="entry name" value="NAD_binding_2"/>
    <property type="match status" value="1"/>
</dbReference>
<comment type="caution">
    <text evidence="6">The sequence shown here is derived from an EMBL/GenBank/DDBJ whole genome shotgun (WGS) entry which is preliminary data.</text>
</comment>
<dbReference type="GO" id="GO:0004616">
    <property type="term" value="F:phosphogluconate dehydrogenase (decarboxylating) activity"/>
    <property type="evidence" value="ECO:0007669"/>
    <property type="project" value="InterPro"/>
</dbReference>
<evidence type="ECO:0000256" key="4">
    <source>
        <dbReference type="SAM" id="MobiDB-lite"/>
    </source>
</evidence>
<keyword evidence="3" id="KW-0311">Gluconate utilization</keyword>
<dbReference type="SUPFAM" id="SSF48179">
    <property type="entry name" value="6-phosphogluconate dehydrogenase C-terminal domain-like"/>
    <property type="match status" value="1"/>
</dbReference>
<dbReference type="InterPro" id="IPR013328">
    <property type="entry name" value="6PGD_dom2"/>
</dbReference>
<keyword evidence="7" id="KW-1185">Reference proteome</keyword>
<dbReference type="RefSeq" id="WP_117397418.1">
    <property type="nucleotide sequence ID" value="NZ_QVNQ01000001.1"/>
</dbReference>
<name>A0A372GNR6_9ACTN</name>